<reference evidence="6 7" key="1">
    <citation type="submission" date="2024-05" db="EMBL/GenBank/DDBJ databases">
        <authorList>
            <person name="Duchaud E."/>
        </authorList>
    </citation>
    <scope>NUCLEOTIDE SEQUENCE [LARGE SCALE GENOMIC DNA]</scope>
    <source>
        <strain evidence="6">Ena-SAMPLE-TAB-13-05-2024-13:56:06:370-140305</strain>
    </source>
</reference>
<dbReference type="InterPro" id="IPR026444">
    <property type="entry name" value="Secre_tail"/>
</dbReference>
<evidence type="ECO:0000256" key="2">
    <source>
        <dbReference type="ARBA" id="ARBA00022729"/>
    </source>
</evidence>
<evidence type="ECO:0000259" key="5">
    <source>
        <dbReference type="Pfam" id="PF18962"/>
    </source>
</evidence>
<dbReference type="Gene3D" id="3.80.10.10">
    <property type="entry name" value="Ribonuclease Inhibitor"/>
    <property type="match status" value="4"/>
</dbReference>
<keyword evidence="7" id="KW-1185">Reference proteome</keyword>
<keyword evidence="1" id="KW-0433">Leucine-rich repeat</keyword>
<feature type="signal peptide" evidence="4">
    <location>
        <begin position="1"/>
        <end position="26"/>
    </location>
</feature>
<keyword evidence="3" id="KW-0677">Repeat</keyword>
<dbReference type="InterPro" id="IPR032675">
    <property type="entry name" value="LRR_dom_sf"/>
</dbReference>
<dbReference type="Proteomes" id="UP001497602">
    <property type="component" value="Unassembled WGS sequence"/>
</dbReference>
<dbReference type="EMBL" id="CAXJRC010000012">
    <property type="protein sequence ID" value="CAL2106305.1"/>
    <property type="molecule type" value="Genomic_DNA"/>
</dbReference>
<feature type="chain" id="PRO_5045235338" description="Secretion system C-terminal sorting domain-containing protein" evidence="4">
    <location>
        <begin position="27"/>
        <end position="880"/>
    </location>
</feature>
<evidence type="ECO:0000256" key="4">
    <source>
        <dbReference type="SAM" id="SignalP"/>
    </source>
</evidence>
<protein>
    <recommendedName>
        <fullName evidence="5">Secretion system C-terminal sorting domain-containing protein</fullName>
    </recommendedName>
</protein>
<accession>A0ABP1FCJ0</accession>
<evidence type="ECO:0000256" key="1">
    <source>
        <dbReference type="ARBA" id="ARBA00022614"/>
    </source>
</evidence>
<keyword evidence="2 4" id="KW-0732">Signal</keyword>
<dbReference type="NCBIfam" id="TIGR04183">
    <property type="entry name" value="Por_Secre_tail"/>
    <property type="match status" value="1"/>
</dbReference>
<dbReference type="SUPFAM" id="SSF52058">
    <property type="entry name" value="L domain-like"/>
    <property type="match status" value="3"/>
</dbReference>
<organism evidence="6 7">
    <name type="scientific">Tenacibaculum vairaonense</name>
    <dbReference type="NCBI Taxonomy" id="3137860"/>
    <lineage>
        <taxon>Bacteria</taxon>
        <taxon>Pseudomonadati</taxon>
        <taxon>Bacteroidota</taxon>
        <taxon>Flavobacteriia</taxon>
        <taxon>Flavobacteriales</taxon>
        <taxon>Flavobacteriaceae</taxon>
        <taxon>Tenacibaculum</taxon>
    </lineage>
</organism>
<comment type="caution">
    <text evidence="6">The sequence shown here is derived from an EMBL/GenBank/DDBJ whole genome shotgun (WGS) entry which is preliminary data.</text>
</comment>
<dbReference type="PANTHER" id="PTHR47566:SF1">
    <property type="entry name" value="PROTEIN NUD1"/>
    <property type="match status" value="1"/>
</dbReference>
<dbReference type="PANTHER" id="PTHR47566">
    <property type="match status" value="1"/>
</dbReference>
<gene>
    <name evidence="6" type="ORF">T190115A13A_200021</name>
</gene>
<sequence length="880" mass="97975">MFAKKIKMTKNILLLCIALMEISAIAQNTYVPDDNFEQTLIDLGYDSGALDDYIPTANINSITSLNLNRKGIKDLTGIKDFIALTFLNAAYNQLSSVDVSKNVALNTLVLSSNLLKTVDLSKNLALEKLYLDNNPIASVDFSNNPLLSDIRIERAKLTTMDVSKNTALKTLYVHTNLLTTIDLSKNVLLENFYGGDNKFTNIDLSKNTALKALDVGNNQLSAIDVSMLSNLEYLYVNNNKLKVLNVSKKEKLISLTISNNQINELDISSSTLLQSLSADKNELKSISFPEKSSLRYLLLQSNELTSLDLSKNTILVSVNLESNNLTSLNIKTGNIIKINPRNFNITKNPNLLCVEVDNPEWFTANFTNKDAITVYNEDCTTVEKKTYVPDDNFEQALIDLGYDSGALDDYVPTANINSLTNLTLRTKEIKNLTGIEAFKALEYIDVANNELTNLDVSQNLNLISITAYNNKIASIDVSKNPALINLHLAINQLTTLDITKNINIKTLFLFENKLTSLDVSKQLGLTQLSAYQNQLTAIDLTVNTALISVYLQSNKLVSLTIKNGNNTKIVKDKFHVNNNPELSCIQVDNAVWSKSNWTNKDGKAVFKEDCSLPIAQTYVPDDNFEQALIDLGYDSGVLDDYVPTENISVINALNVSDKGITDLTGIEDFAALIQLEVRNNNLKTVDISKNTTIKRVSFEGNKLTEVNFSTLTELQYVNLKKNELSTIDLSNNTKLQDVFVSNNPHLMNVNLKNGNNEEIAVFQSRNTPKLTCVQVSNVEWSTKVWVDKDEAITYSENCALSVNDLELNNEINLYPNPVINKMYITSLSVNPKSIHVYNLLGELVFKTSVNQGKNKVNLESLTSGIYLVKVGNYVKRIVKK</sequence>
<evidence type="ECO:0000256" key="3">
    <source>
        <dbReference type="ARBA" id="ARBA00022737"/>
    </source>
</evidence>
<dbReference type="SMART" id="SM00365">
    <property type="entry name" value="LRR_SD22"/>
    <property type="match status" value="5"/>
</dbReference>
<proteinExistence type="predicted"/>
<evidence type="ECO:0000313" key="6">
    <source>
        <dbReference type="EMBL" id="CAL2106305.1"/>
    </source>
</evidence>
<feature type="domain" description="Secretion system C-terminal sorting" evidence="5">
    <location>
        <begin position="813"/>
        <end position="880"/>
    </location>
</feature>
<dbReference type="InterPro" id="IPR052574">
    <property type="entry name" value="CDIRP"/>
</dbReference>
<name>A0ABP1FCJ0_9FLAO</name>
<dbReference type="Pfam" id="PF18962">
    <property type="entry name" value="Por_Secre_tail"/>
    <property type="match status" value="1"/>
</dbReference>
<evidence type="ECO:0000313" key="7">
    <source>
        <dbReference type="Proteomes" id="UP001497602"/>
    </source>
</evidence>